<accession>A0AA39KEZ4</accession>
<dbReference type="EMBL" id="JAUEPS010000013">
    <property type="protein sequence ID" value="KAK0459944.1"/>
    <property type="molecule type" value="Genomic_DNA"/>
</dbReference>
<dbReference type="RefSeq" id="XP_060332070.1">
    <property type="nucleotide sequence ID" value="XM_060477217.1"/>
</dbReference>
<protein>
    <submittedName>
        <fullName evidence="3">Uncharacterized protein</fullName>
    </submittedName>
</protein>
<evidence type="ECO:0000256" key="1">
    <source>
        <dbReference type="SAM" id="MobiDB-lite"/>
    </source>
</evidence>
<keyword evidence="4" id="KW-1185">Reference proteome</keyword>
<evidence type="ECO:0000313" key="4">
    <source>
        <dbReference type="Proteomes" id="UP001175211"/>
    </source>
</evidence>
<reference evidence="3" key="1">
    <citation type="submission" date="2023-06" db="EMBL/GenBank/DDBJ databases">
        <authorList>
            <consortium name="Lawrence Berkeley National Laboratory"/>
            <person name="Ahrendt S."/>
            <person name="Sahu N."/>
            <person name="Indic B."/>
            <person name="Wong-Bajracharya J."/>
            <person name="Merenyi Z."/>
            <person name="Ke H.-M."/>
            <person name="Monk M."/>
            <person name="Kocsube S."/>
            <person name="Drula E."/>
            <person name="Lipzen A."/>
            <person name="Balint B."/>
            <person name="Henrissat B."/>
            <person name="Andreopoulos B."/>
            <person name="Martin F.M."/>
            <person name="Harder C.B."/>
            <person name="Rigling D."/>
            <person name="Ford K.L."/>
            <person name="Foster G.D."/>
            <person name="Pangilinan J."/>
            <person name="Papanicolaou A."/>
            <person name="Barry K."/>
            <person name="LaButti K."/>
            <person name="Viragh M."/>
            <person name="Koriabine M."/>
            <person name="Yan M."/>
            <person name="Riley R."/>
            <person name="Champramary S."/>
            <person name="Plett K.L."/>
            <person name="Tsai I.J."/>
            <person name="Slot J."/>
            <person name="Sipos G."/>
            <person name="Plett J."/>
            <person name="Nagy L.G."/>
            <person name="Grigoriev I.V."/>
        </authorList>
    </citation>
    <scope>NUCLEOTIDE SEQUENCE</scope>
    <source>
        <strain evidence="3">CCBAS 213</strain>
    </source>
</reference>
<organism evidence="3 4">
    <name type="scientific">Armillaria tabescens</name>
    <name type="common">Ringless honey mushroom</name>
    <name type="synonym">Agaricus tabescens</name>
    <dbReference type="NCBI Taxonomy" id="1929756"/>
    <lineage>
        <taxon>Eukaryota</taxon>
        <taxon>Fungi</taxon>
        <taxon>Dikarya</taxon>
        <taxon>Basidiomycota</taxon>
        <taxon>Agaricomycotina</taxon>
        <taxon>Agaricomycetes</taxon>
        <taxon>Agaricomycetidae</taxon>
        <taxon>Agaricales</taxon>
        <taxon>Marasmiineae</taxon>
        <taxon>Physalacriaceae</taxon>
        <taxon>Desarmillaria</taxon>
    </lineage>
</organism>
<feature type="transmembrane region" description="Helical" evidence="2">
    <location>
        <begin position="20"/>
        <end position="36"/>
    </location>
</feature>
<keyword evidence="2" id="KW-0472">Membrane</keyword>
<feature type="region of interest" description="Disordered" evidence="1">
    <location>
        <begin position="80"/>
        <end position="100"/>
    </location>
</feature>
<proteinExistence type="predicted"/>
<keyword evidence="2" id="KW-1133">Transmembrane helix</keyword>
<gene>
    <name evidence="3" type="ORF">EV420DRAFT_1641297</name>
</gene>
<evidence type="ECO:0000256" key="2">
    <source>
        <dbReference type="SAM" id="Phobius"/>
    </source>
</evidence>
<dbReference type="Proteomes" id="UP001175211">
    <property type="component" value="Unassembled WGS sequence"/>
</dbReference>
<name>A0AA39KEZ4_ARMTA</name>
<feature type="compositionally biased region" description="Low complexity" evidence="1">
    <location>
        <begin position="80"/>
        <end position="96"/>
    </location>
</feature>
<dbReference type="AlphaFoldDB" id="A0AA39KEZ4"/>
<dbReference type="GeneID" id="85360765"/>
<comment type="caution">
    <text evidence="3">The sequence shown here is derived from an EMBL/GenBank/DDBJ whole genome shotgun (WGS) entry which is preliminary data.</text>
</comment>
<keyword evidence="2" id="KW-0812">Transmembrane</keyword>
<sequence length="117" mass="12584">MNPFSESSDEFWMLAATKRIIGGLGYLLAFGINAALRKTITEGGSWEVCVSLAVSGRLLFTTTDVPASQAVSYNALCSYRRPSTRPRSPSSSFATPPSLPPLDVVGYYSLSLVLSFP</sequence>
<evidence type="ECO:0000313" key="3">
    <source>
        <dbReference type="EMBL" id="KAK0459944.1"/>
    </source>
</evidence>